<dbReference type="OrthoDB" id="1858978at2759"/>
<dbReference type="SUPFAM" id="SSF56672">
    <property type="entry name" value="DNA/RNA polymerases"/>
    <property type="match status" value="1"/>
</dbReference>
<comment type="caution">
    <text evidence="2">The sequence shown here is derived from an EMBL/GenBank/DDBJ whole genome shotgun (WGS) entry which is preliminary data.</text>
</comment>
<sequence>MKSSHLDPTEVTPTTLQNSTSSKFAVALTMGFSYSGAKANIKVFNPYVDSIGDYSSSQVMLRNGPLQTFETAEAGWAVNPIVYNDHKTRLFAYWTVDGMQQTGCFDLTCPGFVQTSREVLLGGDIGAYYASEITIQISKDPYTNNWWFKFNDKEVGYWPGDIFLSMRHQAVLVQWGGEVYSQKVGTHPHTETAMGSGQFSDPISGTSGMMRMLQIEENSHPLKRPETLFAKSDEWECYDAYLVNEYVPEPVLYYGESKASTFKYSKAKQVGWQGIKAINSPRRAPPQPTTLIRSPSFCSRHHHHSSSIDFPAVESQQLPHAAHIIQIVTECFRKWESSELGIKLYALIKLMLLSMGVDMSMVRRVSTGDWLIFESRVATATSCRFSASKYIRILASSIDKLQPSRKLYSTPLEVEIRAPLFPPKPGGTAEQLRLVLESLKTEQLIAKFSKCDFWIREVNLLGHVVNKKGIHVDLAKTEIIKNGETLKTPTELNSNEKGNKDLPSTLLKQKLRSAPILPLPKGCDDFMEYYGTPEQGLGCMLIRHKKILANMPRQLKVLKKNYTTPDLDYPIRIQTAQQESLKVEDLTHLSLRGTDKQTKRPIHWAQDLGMRTVNIRKLMGRANELYRDWKTHFEHVSMTMTIAGRLAYR</sequence>
<reference evidence="2 3" key="1">
    <citation type="submission" date="2019-05" db="EMBL/GenBank/DDBJ databases">
        <title>Mikania micrantha, genome provides insights into the molecular mechanism of rapid growth.</title>
        <authorList>
            <person name="Liu B."/>
        </authorList>
    </citation>
    <scope>NUCLEOTIDE SEQUENCE [LARGE SCALE GENOMIC DNA]</scope>
    <source>
        <strain evidence="2">NLD-2019</strain>
        <tissue evidence="2">Leaf</tissue>
    </source>
</reference>
<dbReference type="EMBL" id="SZYD01000003">
    <property type="protein sequence ID" value="KAD6795512.1"/>
    <property type="molecule type" value="Genomic_DNA"/>
</dbReference>
<gene>
    <name evidence="2" type="ORF">E3N88_06408</name>
</gene>
<feature type="domain" description="Neprosin PEP catalytic" evidence="1">
    <location>
        <begin position="16"/>
        <end position="261"/>
    </location>
</feature>
<accession>A0A5N6PPK2</accession>
<dbReference type="InterPro" id="IPR004314">
    <property type="entry name" value="Neprosin"/>
</dbReference>
<dbReference type="PROSITE" id="PS52045">
    <property type="entry name" value="NEPROSIN_PEP_CD"/>
    <property type="match status" value="1"/>
</dbReference>
<dbReference type="InterPro" id="IPR043128">
    <property type="entry name" value="Rev_trsase/Diguanyl_cyclase"/>
</dbReference>
<evidence type="ECO:0000313" key="2">
    <source>
        <dbReference type="EMBL" id="KAD6795512.1"/>
    </source>
</evidence>
<dbReference type="Gene3D" id="3.30.70.270">
    <property type="match status" value="1"/>
</dbReference>
<dbReference type="InterPro" id="IPR053168">
    <property type="entry name" value="Glutamic_endopeptidase"/>
</dbReference>
<keyword evidence="3" id="KW-1185">Reference proteome</keyword>
<evidence type="ECO:0000313" key="3">
    <source>
        <dbReference type="Proteomes" id="UP000326396"/>
    </source>
</evidence>
<evidence type="ECO:0000259" key="1">
    <source>
        <dbReference type="PROSITE" id="PS52045"/>
    </source>
</evidence>
<dbReference type="PANTHER" id="PTHR31589">
    <property type="entry name" value="PROTEIN, PUTATIVE (DUF239)-RELATED-RELATED"/>
    <property type="match status" value="1"/>
</dbReference>
<dbReference type="AlphaFoldDB" id="A0A5N6PPK2"/>
<dbReference type="Pfam" id="PF03080">
    <property type="entry name" value="Neprosin"/>
    <property type="match status" value="1"/>
</dbReference>
<protein>
    <recommendedName>
        <fullName evidence="1">Neprosin PEP catalytic domain-containing protein</fullName>
    </recommendedName>
</protein>
<dbReference type="Proteomes" id="UP000326396">
    <property type="component" value="Linkage Group LG11"/>
</dbReference>
<dbReference type="Gene3D" id="3.90.1320.10">
    <property type="entry name" value="Outer-capsid protein sigma 3, large lobe"/>
    <property type="match status" value="1"/>
</dbReference>
<name>A0A5N6PPK2_9ASTR</name>
<proteinExistence type="predicted"/>
<dbReference type="PANTHER" id="PTHR31589:SF245">
    <property type="entry name" value="NEPROSIN"/>
    <property type="match status" value="1"/>
</dbReference>
<dbReference type="InterPro" id="IPR043502">
    <property type="entry name" value="DNA/RNA_pol_sf"/>
</dbReference>
<organism evidence="2 3">
    <name type="scientific">Mikania micrantha</name>
    <name type="common">bitter vine</name>
    <dbReference type="NCBI Taxonomy" id="192012"/>
    <lineage>
        <taxon>Eukaryota</taxon>
        <taxon>Viridiplantae</taxon>
        <taxon>Streptophyta</taxon>
        <taxon>Embryophyta</taxon>
        <taxon>Tracheophyta</taxon>
        <taxon>Spermatophyta</taxon>
        <taxon>Magnoliopsida</taxon>
        <taxon>eudicotyledons</taxon>
        <taxon>Gunneridae</taxon>
        <taxon>Pentapetalae</taxon>
        <taxon>asterids</taxon>
        <taxon>campanulids</taxon>
        <taxon>Asterales</taxon>
        <taxon>Asteraceae</taxon>
        <taxon>Asteroideae</taxon>
        <taxon>Heliantheae alliance</taxon>
        <taxon>Eupatorieae</taxon>
        <taxon>Mikania</taxon>
    </lineage>
</organism>